<feature type="domain" description="HTH luxR-type" evidence="5">
    <location>
        <begin position="375"/>
        <end position="438"/>
    </location>
</feature>
<dbReference type="GO" id="GO:0006355">
    <property type="term" value="P:regulation of DNA-templated transcription"/>
    <property type="evidence" value="ECO:0007669"/>
    <property type="project" value="InterPro"/>
</dbReference>
<dbReference type="InterPro" id="IPR036388">
    <property type="entry name" value="WH-like_DNA-bd_sf"/>
</dbReference>
<dbReference type="PRINTS" id="PR00038">
    <property type="entry name" value="HTHLUXR"/>
</dbReference>
<dbReference type="GO" id="GO:0003677">
    <property type="term" value="F:DNA binding"/>
    <property type="evidence" value="ECO:0007669"/>
    <property type="project" value="UniProtKB-KW"/>
</dbReference>
<keyword evidence="1" id="KW-0805">Transcription regulation</keyword>
<dbReference type="Pfam" id="PF00196">
    <property type="entry name" value="GerE"/>
    <property type="match status" value="1"/>
</dbReference>
<dbReference type="SMART" id="SM00421">
    <property type="entry name" value="HTH_LUXR"/>
    <property type="match status" value="1"/>
</dbReference>
<dbReference type="AlphaFoldDB" id="A0A9D1D3S6"/>
<keyword evidence="2" id="KW-0238">DNA-binding</keyword>
<comment type="caution">
    <text evidence="6">The sequence shown here is derived from an EMBL/GenBank/DDBJ whole genome shotgun (WGS) entry which is preliminary data.</text>
</comment>
<dbReference type="SUPFAM" id="SSF46894">
    <property type="entry name" value="C-terminal effector domain of the bipartite response regulators"/>
    <property type="match status" value="1"/>
</dbReference>
<dbReference type="PROSITE" id="PS50043">
    <property type="entry name" value="HTH_LUXR_2"/>
    <property type="match status" value="1"/>
</dbReference>
<dbReference type="Gene3D" id="1.10.10.10">
    <property type="entry name" value="Winged helix-like DNA-binding domain superfamily/Winged helix DNA-binding domain"/>
    <property type="match status" value="1"/>
</dbReference>
<evidence type="ECO:0000256" key="1">
    <source>
        <dbReference type="ARBA" id="ARBA00023015"/>
    </source>
</evidence>
<evidence type="ECO:0000256" key="2">
    <source>
        <dbReference type="ARBA" id="ARBA00023125"/>
    </source>
</evidence>
<keyword evidence="3" id="KW-0804">Transcription</keyword>
<evidence type="ECO:0000313" key="6">
    <source>
        <dbReference type="EMBL" id="HIR02120.1"/>
    </source>
</evidence>
<reference evidence="6" key="1">
    <citation type="submission" date="2020-10" db="EMBL/GenBank/DDBJ databases">
        <authorList>
            <person name="Gilroy R."/>
        </authorList>
    </citation>
    <scope>NUCLEOTIDE SEQUENCE</scope>
    <source>
        <strain evidence="6">ChiGjej1B1-2707</strain>
    </source>
</reference>
<dbReference type="PANTHER" id="PTHR44688">
    <property type="entry name" value="DNA-BINDING TRANSCRIPTIONAL ACTIVATOR DEVR_DOSR"/>
    <property type="match status" value="1"/>
</dbReference>
<dbReference type="EMBL" id="DVGB01000090">
    <property type="protein sequence ID" value="HIR02120.1"/>
    <property type="molecule type" value="Genomic_DNA"/>
</dbReference>
<evidence type="ECO:0000259" key="5">
    <source>
        <dbReference type="PROSITE" id="PS50043"/>
    </source>
</evidence>
<dbReference type="PROSITE" id="PS00622">
    <property type="entry name" value="HTH_LUXR_1"/>
    <property type="match status" value="1"/>
</dbReference>
<dbReference type="Proteomes" id="UP000824261">
    <property type="component" value="Unassembled WGS sequence"/>
</dbReference>
<feature type="region of interest" description="Disordered" evidence="4">
    <location>
        <begin position="45"/>
        <end position="106"/>
    </location>
</feature>
<evidence type="ECO:0000256" key="3">
    <source>
        <dbReference type="ARBA" id="ARBA00023163"/>
    </source>
</evidence>
<accession>A0A9D1D3S6</accession>
<proteinExistence type="predicted"/>
<dbReference type="PANTHER" id="PTHR44688:SF16">
    <property type="entry name" value="DNA-BINDING TRANSCRIPTIONAL ACTIVATOR DEVR_DOSR"/>
    <property type="match status" value="1"/>
</dbReference>
<dbReference type="CDD" id="cd06170">
    <property type="entry name" value="LuxR_C_like"/>
    <property type="match status" value="1"/>
</dbReference>
<evidence type="ECO:0000256" key="4">
    <source>
        <dbReference type="SAM" id="MobiDB-lite"/>
    </source>
</evidence>
<gene>
    <name evidence="6" type="ORF">IAA69_07670</name>
</gene>
<name>A0A9D1D3S6_9ACTN</name>
<organism evidence="6 7">
    <name type="scientific">Candidatus Aveggerthella stercoripullorum</name>
    <dbReference type="NCBI Taxonomy" id="2840688"/>
    <lineage>
        <taxon>Bacteria</taxon>
        <taxon>Bacillati</taxon>
        <taxon>Actinomycetota</taxon>
        <taxon>Coriobacteriia</taxon>
        <taxon>Eggerthellales</taxon>
        <taxon>Eggerthellaceae</taxon>
        <taxon>Eggerthellaceae incertae sedis</taxon>
        <taxon>Candidatus Aveggerthella</taxon>
    </lineage>
</organism>
<sequence length="438" mass="48275">MEYRSVKETAEAWSITERLVQRLCSEGRVAGARKIGGSWAIPQEAEKPGDLRKRRAREPYAVDLPSEACNPVLPDSNRPRPVAPEQSHAAPERLNAPQDEQPASPNVFSRLMPLMNSSFEPGTCEETIAQFKDPSMRAIAQAEYCYFSGDAEGAAKRAGALTSHENLAVRLSACLIYAYANLPLGNINRAKFALAELRDALAKSPHASSAQSKAAMAFMGYTSSILLHLPPPEDAPPTNELLPLLPPGLRAFALYVRAHQLYLKGDHARSLGVAEAALLFSSKTYPIPEIYLHLVAVMDCMSLKRADDARVHLLTAWKLARPDGLIQAFGEHHGLLGGMLESVIKKDWPEDFKRIIDITYRFSAGWRRVHNSATAETVADNLTTTEFVVSMLAARGWTNQEIGAHLDISANTVKSYLTSSFRKLGISKRQELGQFMLR</sequence>
<protein>
    <submittedName>
        <fullName evidence="6">Response regulator transcription factor</fullName>
    </submittedName>
</protein>
<dbReference type="InterPro" id="IPR000792">
    <property type="entry name" value="Tscrpt_reg_LuxR_C"/>
</dbReference>
<dbReference type="InterPro" id="IPR016032">
    <property type="entry name" value="Sig_transdc_resp-reg_C-effctor"/>
</dbReference>
<reference evidence="6" key="2">
    <citation type="journal article" date="2021" name="PeerJ">
        <title>Extensive microbial diversity within the chicken gut microbiome revealed by metagenomics and culture.</title>
        <authorList>
            <person name="Gilroy R."/>
            <person name="Ravi A."/>
            <person name="Getino M."/>
            <person name="Pursley I."/>
            <person name="Horton D.L."/>
            <person name="Alikhan N.F."/>
            <person name="Baker D."/>
            <person name="Gharbi K."/>
            <person name="Hall N."/>
            <person name="Watson M."/>
            <person name="Adriaenssens E.M."/>
            <person name="Foster-Nyarko E."/>
            <person name="Jarju S."/>
            <person name="Secka A."/>
            <person name="Antonio M."/>
            <person name="Oren A."/>
            <person name="Chaudhuri R.R."/>
            <person name="La Ragione R."/>
            <person name="Hildebrand F."/>
            <person name="Pallen M.J."/>
        </authorList>
    </citation>
    <scope>NUCLEOTIDE SEQUENCE</scope>
    <source>
        <strain evidence="6">ChiGjej1B1-2707</strain>
    </source>
</reference>
<evidence type="ECO:0000313" key="7">
    <source>
        <dbReference type="Proteomes" id="UP000824261"/>
    </source>
</evidence>